<keyword evidence="1" id="KW-0812">Transmembrane</keyword>
<evidence type="ECO:0000313" key="3">
    <source>
        <dbReference type="Proteomes" id="UP000179441"/>
    </source>
</evidence>
<sequence length="127" mass="13786">MSSGVLIRRLTFCEAAGGVLLAAATLPFSSPWTGAPPLWVQLLGLTFLLGMFAAKLVVLRRIITAVTLTSLHDVLRLHLAVGGYALAVFLLFPLPPSWSWFWFTLTFLGAALGSGALAWMRRTAPFR</sequence>
<dbReference type="Proteomes" id="UP000179441">
    <property type="component" value="Unassembled WGS sequence"/>
</dbReference>
<accession>A0A1S1M7I3</accession>
<keyword evidence="1" id="KW-1133">Transmembrane helix</keyword>
<organism evidence="2 3">
    <name type="scientific">Mycobacteroides chelonae</name>
    <name type="common">Mycobacterium chelonae</name>
    <dbReference type="NCBI Taxonomy" id="1774"/>
    <lineage>
        <taxon>Bacteria</taxon>
        <taxon>Bacillati</taxon>
        <taxon>Actinomycetota</taxon>
        <taxon>Actinomycetes</taxon>
        <taxon>Mycobacteriales</taxon>
        <taxon>Mycobacteriaceae</taxon>
        <taxon>Mycobacteroides</taxon>
    </lineage>
</organism>
<evidence type="ECO:0000256" key="1">
    <source>
        <dbReference type="SAM" id="Phobius"/>
    </source>
</evidence>
<comment type="caution">
    <text evidence="2">The sequence shown here is derived from an EMBL/GenBank/DDBJ whole genome shotgun (WGS) entry which is preliminary data.</text>
</comment>
<evidence type="ECO:0000313" key="2">
    <source>
        <dbReference type="EMBL" id="OHU80579.1"/>
    </source>
</evidence>
<dbReference type="RefSeq" id="WP_070923833.1">
    <property type="nucleotide sequence ID" value="NZ_CP050145.1"/>
</dbReference>
<reference evidence="2 3" key="1">
    <citation type="submission" date="2016-10" db="EMBL/GenBank/DDBJ databases">
        <title>Evaluation of Human, Veterinary and Environmental Mycobacterium chelonae Isolates by Core Genome Phylogenomic Analysis, Targeted Gene Comparison, and Anti-microbial Susceptibility Patterns: A Tale of Mistaken Identities.</title>
        <authorList>
            <person name="Fogelson S.B."/>
            <person name="Camus A.C."/>
            <person name="Lorenz W."/>
            <person name="Vasireddy R."/>
            <person name="Vasireddy S."/>
            <person name="Smith T."/>
            <person name="Brown-Elliott B.A."/>
            <person name="Wallace R.J.Jr."/>
            <person name="Hasan N.A."/>
            <person name="Reischl U."/>
            <person name="Sanchez S."/>
        </authorList>
    </citation>
    <scope>NUCLEOTIDE SEQUENCE [LARGE SCALE GENOMIC DNA]</scope>
    <source>
        <strain evidence="2 3">15518</strain>
    </source>
</reference>
<proteinExistence type="predicted"/>
<feature type="transmembrane region" description="Helical" evidence="1">
    <location>
        <begin position="100"/>
        <end position="120"/>
    </location>
</feature>
<keyword evidence="1" id="KW-0472">Membrane</keyword>
<dbReference type="AlphaFoldDB" id="A0A1S1M7I3"/>
<gene>
    <name evidence="2" type="ORF">BKG84_07785</name>
</gene>
<name>A0A1S1M7I3_MYCCH</name>
<dbReference type="EMBL" id="MLIS01000001">
    <property type="protein sequence ID" value="OHU80579.1"/>
    <property type="molecule type" value="Genomic_DNA"/>
</dbReference>
<protein>
    <submittedName>
        <fullName evidence="2">Uncharacterized protein</fullName>
    </submittedName>
</protein>
<feature type="transmembrane region" description="Helical" evidence="1">
    <location>
        <begin position="75"/>
        <end position="94"/>
    </location>
</feature>
<feature type="transmembrane region" description="Helical" evidence="1">
    <location>
        <begin position="12"/>
        <end position="32"/>
    </location>
</feature>
<feature type="transmembrane region" description="Helical" evidence="1">
    <location>
        <begin position="38"/>
        <end position="63"/>
    </location>
</feature>
<keyword evidence="3" id="KW-1185">Reference proteome</keyword>